<dbReference type="AlphaFoldDB" id="A0A3P7Q314"/>
<dbReference type="Proteomes" id="UP000281553">
    <property type="component" value="Unassembled WGS sequence"/>
</dbReference>
<reference evidence="1 2" key="1">
    <citation type="submission" date="2018-11" db="EMBL/GenBank/DDBJ databases">
        <authorList>
            <consortium name="Pathogen Informatics"/>
        </authorList>
    </citation>
    <scope>NUCLEOTIDE SEQUENCE [LARGE SCALE GENOMIC DNA]</scope>
</reference>
<sequence length="64" mass="7430">MLSKTMWTSSTLPALCPSTFCSWRTEIWRRGSSWPPGRTFQRRVKNSLTIQPSLSMLVSCLFYI</sequence>
<name>A0A3P7Q314_DIBLA</name>
<evidence type="ECO:0000313" key="1">
    <source>
        <dbReference type="EMBL" id="VDN49731.1"/>
    </source>
</evidence>
<gene>
    <name evidence="1" type="ORF">DILT_LOCUS19870</name>
</gene>
<protein>
    <submittedName>
        <fullName evidence="1">Uncharacterized protein</fullName>
    </submittedName>
</protein>
<proteinExistence type="predicted"/>
<organism evidence="1 2">
    <name type="scientific">Dibothriocephalus latus</name>
    <name type="common">Fish tapeworm</name>
    <name type="synonym">Diphyllobothrium latum</name>
    <dbReference type="NCBI Taxonomy" id="60516"/>
    <lineage>
        <taxon>Eukaryota</taxon>
        <taxon>Metazoa</taxon>
        <taxon>Spiralia</taxon>
        <taxon>Lophotrochozoa</taxon>
        <taxon>Platyhelminthes</taxon>
        <taxon>Cestoda</taxon>
        <taxon>Eucestoda</taxon>
        <taxon>Diphyllobothriidea</taxon>
        <taxon>Diphyllobothriidae</taxon>
        <taxon>Dibothriocephalus</taxon>
    </lineage>
</organism>
<keyword evidence="2" id="KW-1185">Reference proteome</keyword>
<dbReference type="EMBL" id="UYRU01123802">
    <property type="protein sequence ID" value="VDN49731.1"/>
    <property type="molecule type" value="Genomic_DNA"/>
</dbReference>
<evidence type="ECO:0000313" key="2">
    <source>
        <dbReference type="Proteomes" id="UP000281553"/>
    </source>
</evidence>
<accession>A0A3P7Q314</accession>